<keyword evidence="10 15" id="KW-0408">Iron</keyword>
<keyword evidence="9 15" id="KW-0560">Oxidoreductase</keyword>
<evidence type="ECO:0000259" key="16">
    <source>
        <dbReference type="PROSITE" id="PS51918"/>
    </source>
</evidence>
<comment type="cofactor">
    <cofactor evidence="15">
        <name>[4Fe-4S] cluster</name>
        <dbReference type="ChEBI" id="CHEBI:49883"/>
    </cofactor>
    <text evidence="15">Binds 1 [4Fe-4S] cluster. The cluster is coordinated with 3 cysteines and an exchangeable S-adenosyl-L-methionine.</text>
</comment>
<dbReference type="SFLD" id="SFLDS00029">
    <property type="entry name" value="Radical_SAM"/>
    <property type="match status" value="1"/>
</dbReference>
<evidence type="ECO:0000313" key="18">
    <source>
        <dbReference type="Proteomes" id="UP001500713"/>
    </source>
</evidence>
<keyword evidence="11 15" id="KW-0411">Iron-sulfur</keyword>
<comment type="function">
    <text evidence="13">Involved in the heme biosynthesis. Catalyzes the anaerobic oxidative decarboxylation of propionate groups of rings A and B of coproporphyrinogen III to yield the vinyl groups in protoporphyrinogen IX.</text>
</comment>
<evidence type="ECO:0000256" key="14">
    <source>
        <dbReference type="ARBA" id="ARBA00048321"/>
    </source>
</evidence>
<reference evidence="17 18" key="1">
    <citation type="journal article" date="2019" name="Int. J. Syst. Evol. Microbiol.">
        <title>The Global Catalogue of Microorganisms (GCM) 10K type strain sequencing project: providing services to taxonomists for standard genome sequencing and annotation.</title>
        <authorList>
            <consortium name="The Broad Institute Genomics Platform"/>
            <consortium name="The Broad Institute Genome Sequencing Center for Infectious Disease"/>
            <person name="Wu L."/>
            <person name="Ma J."/>
        </authorList>
    </citation>
    <scope>NUCLEOTIDE SEQUENCE [LARGE SCALE GENOMIC DNA]</scope>
    <source>
        <strain evidence="17 18">JCM 14162</strain>
    </source>
</reference>
<feature type="domain" description="Radical SAM core" evidence="16">
    <location>
        <begin position="39"/>
        <end position="274"/>
    </location>
</feature>
<dbReference type="Gene3D" id="1.10.10.920">
    <property type="match status" value="1"/>
</dbReference>
<comment type="subcellular location">
    <subcellularLocation>
        <location evidence="1 15">Cytoplasm</location>
    </subcellularLocation>
</comment>
<dbReference type="InterPro" id="IPR034505">
    <property type="entry name" value="Coproporphyrinogen-III_oxidase"/>
</dbReference>
<dbReference type="SMART" id="SM00729">
    <property type="entry name" value="Elp3"/>
    <property type="match status" value="1"/>
</dbReference>
<gene>
    <name evidence="17" type="primary">hemN</name>
    <name evidence="17" type="ORF">GCM10009096_05330</name>
</gene>
<evidence type="ECO:0000256" key="6">
    <source>
        <dbReference type="ARBA" id="ARBA00022490"/>
    </source>
</evidence>
<dbReference type="InterPro" id="IPR004558">
    <property type="entry name" value="Coprogen_oxidase_HemN"/>
</dbReference>
<dbReference type="InterPro" id="IPR007197">
    <property type="entry name" value="rSAM"/>
</dbReference>
<dbReference type="Proteomes" id="UP001500713">
    <property type="component" value="Unassembled WGS sequence"/>
</dbReference>
<keyword evidence="12 15" id="KW-0627">Porphyrin biosynthesis</keyword>
<organism evidence="17 18">
    <name type="scientific">Parasphingorhabdus litoris</name>
    <dbReference type="NCBI Taxonomy" id="394733"/>
    <lineage>
        <taxon>Bacteria</taxon>
        <taxon>Pseudomonadati</taxon>
        <taxon>Pseudomonadota</taxon>
        <taxon>Alphaproteobacteria</taxon>
        <taxon>Sphingomonadales</taxon>
        <taxon>Sphingomonadaceae</taxon>
        <taxon>Parasphingorhabdus</taxon>
    </lineage>
</organism>
<evidence type="ECO:0000256" key="9">
    <source>
        <dbReference type="ARBA" id="ARBA00023002"/>
    </source>
</evidence>
<comment type="catalytic activity">
    <reaction evidence="14 15">
        <text>coproporphyrinogen III + 2 S-adenosyl-L-methionine = protoporphyrinogen IX + 2 5'-deoxyadenosine + 2 L-methionine + 2 CO2</text>
        <dbReference type="Rhea" id="RHEA:15425"/>
        <dbReference type="ChEBI" id="CHEBI:16526"/>
        <dbReference type="ChEBI" id="CHEBI:17319"/>
        <dbReference type="ChEBI" id="CHEBI:57307"/>
        <dbReference type="ChEBI" id="CHEBI:57309"/>
        <dbReference type="ChEBI" id="CHEBI:57844"/>
        <dbReference type="ChEBI" id="CHEBI:59789"/>
        <dbReference type="EC" id="1.3.98.3"/>
    </reaction>
</comment>
<evidence type="ECO:0000256" key="4">
    <source>
        <dbReference type="ARBA" id="ARBA00011245"/>
    </source>
</evidence>
<dbReference type="EC" id="1.3.98.3" evidence="15"/>
<protein>
    <recommendedName>
        <fullName evidence="15">Coproporphyrinogen-III oxidase</fullName>
        <ecNumber evidence="15">1.3.98.3</ecNumber>
    </recommendedName>
</protein>
<dbReference type="PANTHER" id="PTHR13932:SF6">
    <property type="entry name" value="OXYGEN-INDEPENDENT COPROPORPHYRINOGEN III OXIDASE"/>
    <property type="match status" value="1"/>
</dbReference>
<evidence type="ECO:0000256" key="13">
    <source>
        <dbReference type="ARBA" id="ARBA00024295"/>
    </source>
</evidence>
<dbReference type="InterPro" id="IPR058240">
    <property type="entry name" value="rSAM_sf"/>
</dbReference>
<evidence type="ECO:0000256" key="5">
    <source>
        <dbReference type="ARBA" id="ARBA00022485"/>
    </source>
</evidence>
<dbReference type="SFLD" id="SFLDG01065">
    <property type="entry name" value="anaerobic_coproporphyrinogen-I"/>
    <property type="match status" value="1"/>
</dbReference>
<dbReference type="PIRSF" id="PIRSF000167">
    <property type="entry name" value="HemN"/>
    <property type="match status" value="1"/>
</dbReference>
<evidence type="ECO:0000256" key="3">
    <source>
        <dbReference type="ARBA" id="ARBA00005493"/>
    </source>
</evidence>
<evidence type="ECO:0000256" key="1">
    <source>
        <dbReference type="ARBA" id="ARBA00004496"/>
    </source>
</evidence>
<evidence type="ECO:0000256" key="10">
    <source>
        <dbReference type="ARBA" id="ARBA00023004"/>
    </source>
</evidence>
<dbReference type="PROSITE" id="PS51918">
    <property type="entry name" value="RADICAL_SAM"/>
    <property type="match status" value="1"/>
</dbReference>
<dbReference type="SUPFAM" id="SSF102114">
    <property type="entry name" value="Radical SAM enzymes"/>
    <property type="match status" value="1"/>
</dbReference>
<keyword evidence="6 15" id="KW-0963">Cytoplasm</keyword>
<comment type="subunit">
    <text evidence="4">Monomer.</text>
</comment>
<comment type="pathway">
    <text evidence="2 15">Porphyrin-containing compound metabolism; protoporphyrin-IX biosynthesis; protoporphyrinogen-IX from coproporphyrinogen-III (AdoMet route): step 1/1.</text>
</comment>
<dbReference type="PANTHER" id="PTHR13932">
    <property type="entry name" value="COPROPORPHYRINIGEN III OXIDASE"/>
    <property type="match status" value="1"/>
</dbReference>
<dbReference type="Pfam" id="PF04055">
    <property type="entry name" value="Radical_SAM"/>
    <property type="match status" value="1"/>
</dbReference>
<evidence type="ECO:0000313" key="17">
    <source>
        <dbReference type="EMBL" id="GAA0467469.1"/>
    </source>
</evidence>
<dbReference type="Gene3D" id="3.80.30.20">
    <property type="entry name" value="tm_1862 like domain"/>
    <property type="match status" value="1"/>
</dbReference>
<comment type="similarity">
    <text evidence="3 15">Belongs to the anaerobic coproporphyrinogen-III oxidase family.</text>
</comment>
<proteinExistence type="inferred from homology"/>
<accession>A0ABN1A4M7</accession>
<keyword evidence="18" id="KW-1185">Reference proteome</keyword>
<dbReference type="InterPro" id="IPR006638">
    <property type="entry name" value="Elp3/MiaA/NifB-like_rSAM"/>
</dbReference>
<evidence type="ECO:0000256" key="2">
    <source>
        <dbReference type="ARBA" id="ARBA00004785"/>
    </source>
</evidence>
<dbReference type="EMBL" id="BAAAEM010000002">
    <property type="protein sequence ID" value="GAA0467469.1"/>
    <property type="molecule type" value="Genomic_DNA"/>
</dbReference>
<evidence type="ECO:0000256" key="11">
    <source>
        <dbReference type="ARBA" id="ARBA00023014"/>
    </source>
</evidence>
<dbReference type="NCBIfam" id="TIGR00538">
    <property type="entry name" value="hemN"/>
    <property type="match status" value="1"/>
</dbReference>
<name>A0ABN1A4M7_9SPHN</name>
<sequence length="440" mass="48724">MWKYYPELLERPVPRYTSYPTAADFNDTVGPKDLEQALLDVRLCDDISFYVHIPYCEQICWYCGCNTGRANRTHRLNAYLRALFDEIDLIASRLNRRGRVKRLAFGGGSPNALCAADFQSLMSRLQAAFHLDEAVLSIELDPRSHSTEWHDLTAELAFDNVSLGIQSFDPTVQSAIGRVQPLEMVTDMVASLRAAGVTSLNFDLIYGLPGQTIEILKATLEQTVALLPERIALFGYAHIPSLIPRQRQIDDSDFPNAKQRFDMAAFGHDFLVQAGYQSVGFDHFALPGDPLERANVHRSVRRNFQGFTDDQSRILIGMGASAISETPNLIVQNEKNVGRYRSSLAEGMLPTASGVVRTASHLIHGAIIEQILANGRADLSPLGDTATHVAGLTPYINRGLIEIVDQEIRLLPSARPYARTIAATFDQFRGQTAGTFSQAV</sequence>
<evidence type="ECO:0000256" key="15">
    <source>
        <dbReference type="PIRNR" id="PIRNR000167"/>
    </source>
</evidence>
<keyword evidence="5 15" id="KW-0004">4Fe-4S</keyword>
<dbReference type="InterPro" id="IPR023404">
    <property type="entry name" value="rSAM_horseshoe"/>
</dbReference>
<evidence type="ECO:0000256" key="8">
    <source>
        <dbReference type="ARBA" id="ARBA00022723"/>
    </source>
</evidence>
<keyword evidence="7 15" id="KW-0949">S-adenosyl-L-methionine</keyword>
<evidence type="ECO:0000256" key="12">
    <source>
        <dbReference type="ARBA" id="ARBA00023244"/>
    </source>
</evidence>
<comment type="caution">
    <text evidence="17">The sequence shown here is derived from an EMBL/GenBank/DDBJ whole genome shotgun (WGS) entry which is preliminary data.</text>
</comment>
<keyword evidence="8 15" id="KW-0479">Metal-binding</keyword>
<evidence type="ECO:0000256" key="7">
    <source>
        <dbReference type="ARBA" id="ARBA00022691"/>
    </source>
</evidence>